<feature type="short sequence motif" description="PRPP-binding" evidence="4">
    <location>
        <begin position="100"/>
        <end position="112"/>
    </location>
</feature>
<comment type="similarity">
    <text evidence="1 4">Belongs to the purine/pyrimidine phosphoribosyltransferase family. PyrR subfamily.</text>
</comment>
<dbReference type="FunFam" id="3.40.50.2020:FF:000020">
    <property type="entry name" value="Bifunctional protein PyrR"/>
    <property type="match status" value="1"/>
</dbReference>
<dbReference type="PANTHER" id="PTHR11608:SF0">
    <property type="entry name" value="BIFUNCTIONAL PROTEIN PYRR"/>
    <property type="match status" value="1"/>
</dbReference>
<dbReference type="InterPro" id="IPR050137">
    <property type="entry name" value="PyrR_bifunctional"/>
</dbReference>
<evidence type="ECO:0000256" key="3">
    <source>
        <dbReference type="ARBA" id="ARBA00023163"/>
    </source>
</evidence>
<keyword evidence="2 4" id="KW-0805">Transcription regulation</keyword>
<keyword evidence="7" id="KW-1185">Reference proteome</keyword>
<dbReference type="CDD" id="cd06223">
    <property type="entry name" value="PRTases_typeI"/>
    <property type="match status" value="1"/>
</dbReference>
<protein>
    <recommendedName>
        <fullName evidence="4">Bifunctional protein PyrR</fullName>
    </recommendedName>
    <domain>
        <recommendedName>
            <fullName evidence="4">Pyrimidine operon regulatory protein</fullName>
        </recommendedName>
    </domain>
    <domain>
        <recommendedName>
            <fullName evidence="4">Uracil phosphoribosyltransferase</fullName>
            <shortName evidence="4">UPRTase</shortName>
            <ecNumber evidence="4">2.4.2.9</ecNumber>
        </recommendedName>
    </domain>
</protein>
<dbReference type="EC" id="2.4.2.9" evidence="4"/>
<dbReference type="GO" id="GO:0004845">
    <property type="term" value="F:uracil phosphoribosyltransferase activity"/>
    <property type="evidence" value="ECO:0007669"/>
    <property type="project" value="UniProtKB-UniRule"/>
</dbReference>
<accession>L0DD79</accession>
<dbReference type="NCBIfam" id="NF003545">
    <property type="entry name" value="PRK05205.1-1"/>
    <property type="match status" value="1"/>
</dbReference>
<reference evidence="6 7" key="1">
    <citation type="submission" date="2012-02" db="EMBL/GenBank/DDBJ databases">
        <title>Complete sequence of chromosome of Singulisphaera acidiphila DSM 18658.</title>
        <authorList>
            <consortium name="US DOE Joint Genome Institute (JGI-PGF)"/>
            <person name="Lucas S."/>
            <person name="Copeland A."/>
            <person name="Lapidus A."/>
            <person name="Glavina del Rio T."/>
            <person name="Dalin E."/>
            <person name="Tice H."/>
            <person name="Bruce D."/>
            <person name="Goodwin L."/>
            <person name="Pitluck S."/>
            <person name="Peters L."/>
            <person name="Ovchinnikova G."/>
            <person name="Chertkov O."/>
            <person name="Kyrpides N."/>
            <person name="Mavromatis K."/>
            <person name="Ivanova N."/>
            <person name="Brettin T."/>
            <person name="Detter J.C."/>
            <person name="Han C."/>
            <person name="Larimer F."/>
            <person name="Land M."/>
            <person name="Hauser L."/>
            <person name="Markowitz V."/>
            <person name="Cheng J.-F."/>
            <person name="Hugenholtz P."/>
            <person name="Woyke T."/>
            <person name="Wu D."/>
            <person name="Tindall B."/>
            <person name="Pomrenke H."/>
            <person name="Brambilla E."/>
            <person name="Klenk H.-P."/>
            <person name="Eisen J.A."/>
        </authorList>
    </citation>
    <scope>NUCLEOTIDE SEQUENCE [LARGE SCALE GENOMIC DNA]</scope>
    <source>
        <strain evidence="7">ATCC BAA-1392 / DSM 18658 / VKM B-2454 / MOB10</strain>
    </source>
</reference>
<dbReference type="STRING" id="886293.Sinac_3036"/>
<feature type="domain" description="Phosphoribosyltransferase" evidence="5">
    <location>
        <begin position="8"/>
        <end position="148"/>
    </location>
</feature>
<comment type="catalytic activity">
    <reaction evidence="4">
        <text>UMP + diphosphate = 5-phospho-alpha-D-ribose 1-diphosphate + uracil</text>
        <dbReference type="Rhea" id="RHEA:13017"/>
        <dbReference type="ChEBI" id="CHEBI:17568"/>
        <dbReference type="ChEBI" id="CHEBI:33019"/>
        <dbReference type="ChEBI" id="CHEBI:57865"/>
        <dbReference type="ChEBI" id="CHEBI:58017"/>
        <dbReference type="EC" id="2.4.2.9"/>
    </reaction>
</comment>
<keyword evidence="3 4" id="KW-0804">Transcription</keyword>
<comment type="function">
    <text evidence="4">Regulates the transcription of the pyrimidine nucleotide (pyr) operon in response to exogenous pyrimidines.</text>
</comment>
<keyword evidence="4 6" id="KW-0808">Transferase</keyword>
<dbReference type="OrthoDB" id="9802227at2"/>
<dbReference type="NCBIfam" id="NF003549">
    <property type="entry name" value="PRK05205.1-5"/>
    <property type="match status" value="1"/>
</dbReference>
<dbReference type="PANTHER" id="PTHR11608">
    <property type="entry name" value="BIFUNCTIONAL PROTEIN PYRR"/>
    <property type="match status" value="1"/>
</dbReference>
<comment type="function">
    <text evidence="4">Also displays a weak uracil phosphoribosyltransferase activity which is not physiologically significant.</text>
</comment>
<evidence type="ECO:0000256" key="1">
    <source>
        <dbReference type="ARBA" id="ARBA00005565"/>
    </source>
</evidence>
<dbReference type="InterPro" id="IPR023050">
    <property type="entry name" value="PyrR"/>
</dbReference>
<dbReference type="AlphaFoldDB" id="L0DD79"/>
<dbReference type="InterPro" id="IPR029057">
    <property type="entry name" value="PRTase-like"/>
</dbReference>
<gene>
    <name evidence="4" type="primary">pyrR</name>
    <name evidence="6" type="ordered locus">Sinac_3036</name>
</gene>
<dbReference type="InterPro" id="IPR000836">
    <property type="entry name" value="PRTase_dom"/>
</dbReference>
<evidence type="ECO:0000259" key="5">
    <source>
        <dbReference type="Pfam" id="PF00156"/>
    </source>
</evidence>
<dbReference type="KEGG" id="saci:Sinac_3036"/>
<sequence length="181" mass="19748">MTERESRLRDAQGLAEILTEMAGRIAKDRCAGAPLRLVGIRTRGVTIAERLALLLAPLVGQEVPVGAVDITLYRDDLGQGERWPVLRGTEIGFDVEGAEIVLVDDVLFTGRTVRAAINAVCDLGRPACVRLAVLVDRGHREIPIQPDVAGLTVTTDRSERVRVRARPIDPVDEIVRIAFPN</sequence>
<dbReference type="GO" id="GO:0006355">
    <property type="term" value="P:regulation of DNA-templated transcription"/>
    <property type="evidence" value="ECO:0007669"/>
    <property type="project" value="UniProtKB-UniRule"/>
</dbReference>
<evidence type="ECO:0000256" key="4">
    <source>
        <dbReference type="HAMAP-Rule" id="MF_01219"/>
    </source>
</evidence>
<dbReference type="Proteomes" id="UP000010798">
    <property type="component" value="Chromosome"/>
</dbReference>
<dbReference type="SUPFAM" id="SSF53271">
    <property type="entry name" value="PRTase-like"/>
    <property type="match status" value="1"/>
</dbReference>
<dbReference type="eggNOG" id="COG2065">
    <property type="taxonomic scope" value="Bacteria"/>
</dbReference>
<keyword evidence="4 6" id="KW-0328">Glycosyltransferase</keyword>
<dbReference type="Gene3D" id="3.40.50.2020">
    <property type="match status" value="1"/>
</dbReference>
<evidence type="ECO:0000256" key="2">
    <source>
        <dbReference type="ARBA" id="ARBA00023015"/>
    </source>
</evidence>
<proteinExistence type="inferred from homology"/>
<dbReference type="RefSeq" id="WP_015246468.1">
    <property type="nucleotide sequence ID" value="NC_019892.1"/>
</dbReference>
<dbReference type="Pfam" id="PF00156">
    <property type="entry name" value="Pribosyltran"/>
    <property type="match status" value="1"/>
</dbReference>
<evidence type="ECO:0000313" key="7">
    <source>
        <dbReference type="Proteomes" id="UP000010798"/>
    </source>
</evidence>
<dbReference type="HOGENOM" id="CLU_094234_2_0_0"/>
<organism evidence="6 7">
    <name type="scientific">Singulisphaera acidiphila (strain ATCC BAA-1392 / DSM 18658 / VKM B-2454 / MOB10)</name>
    <dbReference type="NCBI Taxonomy" id="886293"/>
    <lineage>
        <taxon>Bacteria</taxon>
        <taxon>Pseudomonadati</taxon>
        <taxon>Planctomycetota</taxon>
        <taxon>Planctomycetia</taxon>
        <taxon>Isosphaerales</taxon>
        <taxon>Isosphaeraceae</taxon>
        <taxon>Singulisphaera</taxon>
    </lineage>
</organism>
<evidence type="ECO:0000313" key="6">
    <source>
        <dbReference type="EMBL" id="AGA27319.1"/>
    </source>
</evidence>
<dbReference type="EMBL" id="CP003364">
    <property type="protein sequence ID" value="AGA27319.1"/>
    <property type="molecule type" value="Genomic_DNA"/>
</dbReference>
<name>L0DD79_SINAD</name>
<dbReference type="HAMAP" id="MF_01219">
    <property type="entry name" value="PyrR"/>
    <property type="match status" value="1"/>
</dbReference>